<dbReference type="Pfam" id="PF00076">
    <property type="entry name" value="RRM_1"/>
    <property type="match status" value="1"/>
</dbReference>
<dbReference type="OrthoDB" id="9798855at2"/>
<dbReference type="InterPro" id="IPR035979">
    <property type="entry name" value="RBD_domain_sf"/>
</dbReference>
<keyword evidence="4" id="KW-1185">Reference proteome</keyword>
<protein>
    <submittedName>
        <fullName evidence="3">RNA recognition motif. (A.k.a. RRM, RBD, or RNP domain)</fullName>
    </submittedName>
</protein>
<dbReference type="PANTHER" id="PTHR48025:SF1">
    <property type="entry name" value="RRM DOMAIN-CONTAINING PROTEIN"/>
    <property type="match status" value="1"/>
</dbReference>
<dbReference type="InterPro" id="IPR050502">
    <property type="entry name" value="Euk_RNA-bind_prot"/>
</dbReference>
<name>A0A1Y6DAK6_9GAMM</name>
<dbReference type="PROSITE" id="PS50102">
    <property type="entry name" value="RRM"/>
    <property type="match status" value="1"/>
</dbReference>
<dbReference type="Gene3D" id="3.30.70.330">
    <property type="match status" value="1"/>
</dbReference>
<dbReference type="STRING" id="1760988.SAMN02949497_4623"/>
<gene>
    <name evidence="3" type="ORF">SAMN02949497_4623</name>
</gene>
<evidence type="ECO:0000256" key="1">
    <source>
        <dbReference type="ARBA" id="ARBA00022884"/>
    </source>
</evidence>
<reference evidence="3 4" key="1">
    <citation type="submission" date="2016-12" db="EMBL/GenBank/DDBJ databases">
        <authorList>
            <person name="Song W.-J."/>
            <person name="Kurnit D.M."/>
        </authorList>
    </citation>
    <scope>NUCLEOTIDE SEQUENCE [LARGE SCALE GENOMIC DNA]</scope>
    <source>
        <strain evidence="3 4">175</strain>
    </source>
</reference>
<accession>A0A1Y6DAK6</accession>
<evidence type="ECO:0000313" key="3">
    <source>
        <dbReference type="EMBL" id="SMF97204.1"/>
    </source>
</evidence>
<dbReference type="InterPro" id="IPR000504">
    <property type="entry name" value="RRM_dom"/>
</dbReference>
<dbReference type="GO" id="GO:0003729">
    <property type="term" value="F:mRNA binding"/>
    <property type="evidence" value="ECO:0007669"/>
    <property type="project" value="TreeGrafter"/>
</dbReference>
<evidence type="ECO:0000313" key="4">
    <source>
        <dbReference type="Proteomes" id="UP000192923"/>
    </source>
</evidence>
<dbReference type="InterPro" id="IPR012677">
    <property type="entry name" value="Nucleotide-bd_a/b_plait_sf"/>
</dbReference>
<dbReference type="EMBL" id="FXAM01000001">
    <property type="protein sequence ID" value="SMF97204.1"/>
    <property type="molecule type" value="Genomic_DNA"/>
</dbReference>
<dbReference type="Proteomes" id="UP000192923">
    <property type="component" value="Unassembled WGS sequence"/>
</dbReference>
<dbReference type="RefSeq" id="WP_085216015.1">
    <property type="nucleotide sequence ID" value="NZ_FXAM01000001.1"/>
</dbReference>
<keyword evidence="1" id="KW-0694">RNA-binding</keyword>
<dbReference type="PANTHER" id="PTHR48025">
    <property type="entry name" value="OS02G0815200 PROTEIN"/>
    <property type="match status" value="1"/>
</dbReference>
<dbReference type="SMART" id="SM00360">
    <property type="entry name" value="RRM"/>
    <property type="match status" value="1"/>
</dbReference>
<proteinExistence type="predicted"/>
<dbReference type="AlphaFoldDB" id="A0A1Y6DAK6"/>
<organism evidence="3 4">
    <name type="scientific">Methylomagnum ishizawai</name>
    <dbReference type="NCBI Taxonomy" id="1760988"/>
    <lineage>
        <taxon>Bacteria</taxon>
        <taxon>Pseudomonadati</taxon>
        <taxon>Pseudomonadota</taxon>
        <taxon>Gammaproteobacteria</taxon>
        <taxon>Methylococcales</taxon>
        <taxon>Methylococcaceae</taxon>
        <taxon>Methylomagnum</taxon>
    </lineage>
</organism>
<dbReference type="SUPFAM" id="SSF54928">
    <property type="entry name" value="RNA-binding domain, RBD"/>
    <property type="match status" value="1"/>
</dbReference>
<feature type="domain" description="RRM" evidence="2">
    <location>
        <begin position="2"/>
        <end position="79"/>
    </location>
</feature>
<sequence length="89" mass="10147">MLRIYAGNLPADLTEKEFTELFAQHGRVRSMDLVRDIFSGRCRGFGFIEMEGHEARAAISALNGFTLRGNSLRVNEERPRGRNGGRRHR</sequence>
<evidence type="ECO:0000259" key="2">
    <source>
        <dbReference type="PROSITE" id="PS50102"/>
    </source>
</evidence>